<dbReference type="Proteomes" id="UP000294564">
    <property type="component" value="Unassembled WGS sequence"/>
</dbReference>
<dbReference type="Pfam" id="PF03544">
    <property type="entry name" value="TonB_C"/>
    <property type="match status" value="1"/>
</dbReference>
<dbReference type="Gene3D" id="3.30.1150.10">
    <property type="match status" value="1"/>
</dbReference>
<reference evidence="2 3" key="1">
    <citation type="submission" date="2019-03" db="EMBL/GenBank/DDBJ databases">
        <title>Genomic Encyclopedia of Type Strains, Phase IV (KMG-IV): sequencing the most valuable type-strain genomes for metagenomic binning, comparative biology and taxonomic classification.</title>
        <authorList>
            <person name="Goeker M."/>
        </authorList>
    </citation>
    <scope>NUCLEOTIDE SEQUENCE [LARGE SCALE GENOMIC DNA]</scope>
    <source>
        <strain evidence="2 3">DSM 14836</strain>
    </source>
</reference>
<organism evidence="2 3">
    <name type="scientific">Tenacibaculum skagerrakense</name>
    <dbReference type="NCBI Taxonomy" id="186571"/>
    <lineage>
        <taxon>Bacteria</taxon>
        <taxon>Pseudomonadati</taxon>
        <taxon>Bacteroidota</taxon>
        <taxon>Flavobacteriia</taxon>
        <taxon>Flavobacteriales</taxon>
        <taxon>Flavobacteriaceae</taxon>
        <taxon>Tenacibaculum</taxon>
    </lineage>
</organism>
<dbReference type="AlphaFoldDB" id="A0A4R2NR37"/>
<feature type="domain" description="TonB C-terminal" evidence="1">
    <location>
        <begin position="147"/>
        <end position="237"/>
    </location>
</feature>
<dbReference type="RefSeq" id="WP_132795128.1">
    <property type="nucleotide sequence ID" value="NZ_SLXM01000007.1"/>
</dbReference>
<protein>
    <submittedName>
        <fullName evidence="2">TonB-like protein</fullName>
    </submittedName>
</protein>
<evidence type="ECO:0000313" key="2">
    <source>
        <dbReference type="EMBL" id="TCP23848.1"/>
    </source>
</evidence>
<proteinExistence type="predicted"/>
<comment type="caution">
    <text evidence="2">The sequence shown here is derived from an EMBL/GenBank/DDBJ whole genome shotgun (WGS) entry which is preliminary data.</text>
</comment>
<gene>
    <name evidence="2" type="ORF">EV195_10713</name>
</gene>
<accession>A0A4R2NR37</accession>
<dbReference type="EMBL" id="SLXM01000007">
    <property type="protein sequence ID" value="TCP23848.1"/>
    <property type="molecule type" value="Genomic_DNA"/>
</dbReference>
<keyword evidence="3" id="KW-1185">Reference proteome</keyword>
<dbReference type="PROSITE" id="PS52015">
    <property type="entry name" value="TONB_CTD"/>
    <property type="match status" value="1"/>
</dbReference>
<name>A0A4R2NR37_9FLAO</name>
<sequence length="237" mass="26813">MKTPLRLLVYLFLVNVITAQTNKLCTSKVVVVEDLNTIDKCKVINSKLDTKDKPERQIFLRLSHVNRRFLRVRKPVDDASIIEAKEAVKAISELDANGLKITTKPTVSNNKIVAKKLSTSVFKLTEVDFIPVFESCEGIKDISILICFKTQIGKHIQDNFEYPLEALDNNITGKVTVQFLFDKNGTIKVEKVIDENQEKILGDYSKELILRLPKFTPAKKNGISVPLSYELSLDFSL</sequence>
<evidence type="ECO:0000313" key="3">
    <source>
        <dbReference type="Proteomes" id="UP000294564"/>
    </source>
</evidence>
<evidence type="ECO:0000259" key="1">
    <source>
        <dbReference type="PROSITE" id="PS52015"/>
    </source>
</evidence>
<dbReference type="OrthoDB" id="795337at2"/>
<dbReference type="InterPro" id="IPR037682">
    <property type="entry name" value="TonB_C"/>
</dbReference>
<dbReference type="GO" id="GO:0055085">
    <property type="term" value="P:transmembrane transport"/>
    <property type="evidence" value="ECO:0007669"/>
    <property type="project" value="InterPro"/>
</dbReference>
<dbReference type="SUPFAM" id="SSF74653">
    <property type="entry name" value="TolA/TonB C-terminal domain"/>
    <property type="match status" value="1"/>
</dbReference>